<dbReference type="AlphaFoldDB" id="S8D5R3"/>
<dbReference type="PANTHER" id="PTHR10545">
    <property type="entry name" value="DIAMINE N-ACETYLTRANSFERASE"/>
    <property type="match status" value="1"/>
</dbReference>
<dbReference type="InterPro" id="IPR000182">
    <property type="entry name" value="GNAT_dom"/>
</dbReference>
<reference evidence="4 5" key="1">
    <citation type="journal article" date="2013" name="BMC Genomics">
        <title>The miniature genome of a carnivorous plant Genlisea aurea contains a low number of genes and short non-coding sequences.</title>
        <authorList>
            <person name="Leushkin E.V."/>
            <person name="Sutormin R.A."/>
            <person name="Nabieva E.R."/>
            <person name="Penin A.A."/>
            <person name="Kondrashov A.S."/>
            <person name="Logacheva M.D."/>
        </authorList>
    </citation>
    <scope>NUCLEOTIDE SEQUENCE [LARGE SCALE GENOMIC DNA]</scope>
</reference>
<dbReference type="Pfam" id="PF00583">
    <property type="entry name" value="Acetyltransf_1"/>
    <property type="match status" value="1"/>
</dbReference>
<sequence length="205" mass="23138">SPSNQTLLTRIRLATVDDVPHLHKLIHQMAIFERLTSQFHATEASLSATLFPPNPPPPFTSVSVLVLEVSSVPFPPTTCPQIFTPIERSLHVDLPIEDPDRESFRSEDGTVCGFVLFFPNYASFLAKAGFYIEDLFVRDCYRRKGLGKMLLCAVARQAAEMGHGRVEWVVLDWNADAIAFYRRMGAKLLPEWRRCRLSGDALQAY</sequence>
<evidence type="ECO:0000256" key="1">
    <source>
        <dbReference type="ARBA" id="ARBA00022679"/>
    </source>
</evidence>
<gene>
    <name evidence="4" type="ORF">M569_01998</name>
</gene>
<comment type="caution">
    <text evidence="4">The sequence shown here is derived from an EMBL/GenBank/DDBJ whole genome shotgun (WGS) entry which is preliminary data.</text>
</comment>
<dbReference type="Proteomes" id="UP000015453">
    <property type="component" value="Unassembled WGS sequence"/>
</dbReference>
<dbReference type="PANTHER" id="PTHR10545:SF29">
    <property type="entry name" value="GH14572P-RELATED"/>
    <property type="match status" value="1"/>
</dbReference>
<feature type="domain" description="N-acetyltransferase" evidence="3">
    <location>
        <begin position="62"/>
        <end position="205"/>
    </location>
</feature>
<proteinExistence type="predicted"/>
<keyword evidence="2" id="KW-0012">Acyltransferase</keyword>
<keyword evidence="5" id="KW-1185">Reference proteome</keyword>
<dbReference type="SUPFAM" id="SSF55729">
    <property type="entry name" value="Acyl-CoA N-acyltransferases (Nat)"/>
    <property type="match status" value="1"/>
</dbReference>
<dbReference type="InterPro" id="IPR051016">
    <property type="entry name" value="Diverse_Substrate_AcTransf"/>
</dbReference>
<dbReference type="CDD" id="cd04301">
    <property type="entry name" value="NAT_SF"/>
    <property type="match status" value="1"/>
</dbReference>
<dbReference type="EMBL" id="AUSU01000702">
    <property type="protein sequence ID" value="EPS72761.1"/>
    <property type="molecule type" value="Genomic_DNA"/>
</dbReference>
<accession>S8D5R3</accession>
<name>S8D5R3_9LAMI</name>
<feature type="non-terminal residue" evidence="4">
    <location>
        <position position="1"/>
    </location>
</feature>
<evidence type="ECO:0000313" key="5">
    <source>
        <dbReference type="Proteomes" id="UP000015453"/>
    </source>
</evidence>
<dbReference type="InterPro" id="IPR016181">
    <property type="entry name" value="Acyl_CoA_acyltransferase"/>
</dbReference>
<dbReference type="GO" id="GO:0008080">
    <property type="term" value="F:N-acetyltransferase activity"/>
    <property type="evidence" value="ECO:0007669"/>
    <property type="project" value="TreeGrafter"/>
</dbReference>
<dbReference type="PROSITE" id="PS51186">
    <property type="entry name" value="GNAT"/>
    <property type="match status" value="1"/>
</dbReference>
<feature type="non-terminal residue" evidence="4">
    <location>
        <position position="205"/>
    </location>
</feature>
<keyword evidence="1" id="KW-0808">Transferase</keyword>
<protein>
    <recommendedName>
        <fullName evidence="3">N-acetyltransferase domain-containing protein</fullName>
    </recommendedName>
</protein>
<organism evidence="4 5">
    <name type="scientific">Genlisea aurea</name>
    <dbReference type="NCBI Taxonomy" id="192259"/>
    <lineage>
        <taxon>Eukaryota</taxon>
        <taxon>Viridiplantae</taxon>
        <taxon>Streptophyta</taxon>
        <taxon>Embryophyta</taxon>
        <taxon>Tracheophyta</taxon>
        <taxon>Spermatophyta</taxon>
        <taxon>Magnoliopsida</taxon>
        <taxon>eudicotyledons</taxon>
        <taxon>Gunneridae</taxon>
        <taxon>Pentapetalae</taxon>
        <taxon>asterids</taxon>
        <taxon>lamiids</taxon>
        <taxon>Lamiales</taxon>
        <taxon>Lentibulariaceae</taxon>
        <taxon>Genlisea</taxon>
    </lineage>
</organism>
<dbReference type="Gene3D" id="3.40.630.30">
    <property type="match status" value="1"/>
</dbReference>
<dbReference type="OrthoDB" id="7305308at2759"/>
<evidence type="ECO:0000259" key="3">
    <source>
        <dbReference type="PROSITE" id="PS51186"/>
    </source>
</evidence>
<evidence type="ECO:0000256" key="2">
    <source>
        <dbReference type="ARBA" id="ARBA00023315"/>
    </source>
</evidence>
<evidence type="ECO:0000313" key="4">
    <source>
        <dbReference type="EMBL" id="EPS72761.1"/>
    </source>
</evidence>